<proteinExistence type="predicted"/>
<comment type="caution">
    <text evidence="2">The sequence shown here is derived from an EMBL/GenBank/DDBJ whole genome shotgun (WGS) entry which is preliminary data.</text>
</comment>
<dbReference type="Gene3D" id="3.40.1360.10">
    <property type="match status" value="1"/>
</dbReference>
<dbReference type="Proteomes" id="UP000285274">
    <property type="component" value="Unassembled WGS sequence"/>
</dbReference>
<reference evidence="2 3" key="1">
    <citation type="submission" date="2018-08" db="EMBL/GenBank/DDBJ databases">
        <title>A genome reference for cultivated species of the human gut microbiota.</title>
        <authorList>
            <person name="Zou Y."/>
            <person name="Xue W."/>
            <person name="Luo G."/>
        </authorList>
    </citation>
    <scope>NUCLEOTIDE SEQUENCE [LARGE SCALE GENOMIC DNA]</scope>
    <source>
        <strain evidence="2 3">AF22-10AC</strain>
    </source>
</reference>
<feature type="domain" description="DUF3991" evidence="1">
    <location>
        <begin position="121"/>
        <end position="191"/>
    </location>
</feature>
<dbReference type="GO" id="GO:0008270">
    <property type="term" value="F:zinc ion binding"/>
    <property type="evidence" value="ECO:0007669"/>
    <property type="project" value="InterPro"/>
</dbReference>
<dbReference type="Pfam" id="PF13155">
    <property type="entry name" value="Toprim_2"/>
    <property type="match status" value="1"/>
</dbReference>
<dbReference type="InterPro" id="IPR025054">
    <property type="entry name" value="DUF3991"/>
</dbReference>
<evidence type="ECO:0000313" key="3">
    <source>
        <dbReference type="Proteomes" id="UP000285274"/>
    </source>
</evidence>
<dbReference type="InterPro" id="IPR036977">
    <property type="entry name" value="DNA_primase_Znf_CHC2"/>
</dbReference>
<evidence type="ECO:0000313" key="2">
    <source>
        <dbReference type="EMBL" id="RGS46026.1"/>
    </source>
</evidence>
<dbReference type="GO" id="GO:0006260">
    <property type="term" value="P:DNA replication"/>
    <property type="evidence" value="ECO:0007669"/>
    <property type="project" value="InterPro"/>
</dbReference>
<organism evidence="2 3">
    <name type="scientific">Holdemanella biformis</name>
    <dbReference type="NCBI Taxonomy" id="1735"/>
    <lineage>
        <taxon>Bacteria</taxon>
        <taxon>Bacillati</taxon>
        <taxon>Bacillota</taxon>
        <taxon>Erysipelotrichia</taxon>
        <taxon>Erysipelotrichales</taxon>
        <taxon>Erysipelotrichaceae</taxon>
        <taxon>Holdemanella</taxon>
    </lineage>
</organism>
<sequence length="313" mass="36348">MSKKFIRKSVLENVRTLSAFDYLNNYHPSLLVKNGKKDYYHREHDSLHFSNGKWYWWSQGIGGTTALDYLIAVEGYDFKEACNYLASLMNISDPVVTYYHKKETKPFELPEKDKNNNLVIRYLCETRKIDREIVDYFISKGMLYQSANFRNAVFVGYDGDMPAYAFKRNVFKDFKLEHTGSNKAFSFNYQNKESNVLHVFEAAIDLLSYMTLLKMEDVDYKAFNFLSLGGACEKIAAKTEADMPIALNAFLERNPNVQIIVFHLDNDEVGRGATQKIMMIARRNYQCFDNHPVNFKDVNDELIHKSLLLSTDL</sequence>
<gene>
    <name evidence="2" type="ORF">DWX92_06805</name>
</gene>
<dbReference type="SUPFAM" id="SSF57783">
    <property type="entry name" value="Zinc beta-ribbon"/>
    <property type="match status" value="1"/>
</dbReference>
<accession>A0A412J1B0</accession>
<evidence type="ECO:0000259" key="1">
    <source>
        <dbReference type="Pfam" id="PF13154"/>
    </source>
</evidence>
<dbReference type="RefSeq" id="WP_117992558.1">
    <property type="nucleotide sequence ID" value="NZ_QRVM01000028.1"/>
</dbReference>
<dbReference type="GO" id="GO:0003677">
    <property type="term" value="F:DNA binding"/>
    <property type="evidence" value="ECO:0007669"/>
    <property type="project" value="InterPro"/>
</dbReference>
<dbReference type="EMBL" id="QRVM01000028">
    <property type="protein sequence ID" value="RGS46026.1"/>
    <property type="molecule type" value="Genomic_DNA"/>
</dbReference>
<dbReference type="Gene3D" id="3.90.580.10">
    <property type="entry name" value="Zinc finger, CHC2-type domain"/>
    <property type="match status" value="1"/>
</dbReference>
<name>A0A412J1B0_9FIRM</name>
<dbReference type="AlphaFoldDB" id="A0A412J1B0"/>
<dbReference type="Pfam" id="PF13154">
    <property type="entry name" value="DUF3991"/>
    <property type="match status" value="1"/>
</dbReference>
<protein>
    <submittedName>
        <fullName evidence="2">DUF3991 domain-containing protein</fullName>
    </submittedName>
</protein>